<organism evidence="1 2">
    <name type="scientific">Amazonocrinis nigriterrae CENA67</name>
    <dbReference type="NCBI Taxonomy" id="2794033"/>
    <lineage>
        <taxon>Bacteria</taxon>
        <taxon>Bacillati</taxon>
        <taxon>Cyanobacteriota</taxon>
        <taxon>Cyanophyceae</taxon>
        <taxon>Nostocales</taxon>
        <taxon>Nostocaceae</taxon>
        <taxon>Amazonocrinis</taxon>
        <taxon>Amazonocrinis nigriterrae</taxon>
    </lineage>
</organism>
<comment type="caution">
    <text evidence="1">The sequence shown here is derived from an EMBL/GenBank/DDBJ whole genome shotgun (WGS) entry which is preliminary data.</text>
</comment>
<accession>A0A8J7I040</accession>
<evidence type="ECO:0000313" key="1">
    <source>
        <dbReference type="EMBL" id="MBH8566810.1"/>
    </source>
</evidence>
<evidence type="ECO:0000313" key="2">
    <source>
        <dbReference type="Proteomes" id="UP000632766"/>
    </source>
</evidence>
<name>A0A8J7I040_9NOST</name>
<gene>
    <name evidence="1" type="ORF">I8748_32465</name>
</gene>
<proteinExistence type="predicted"/>
<protein>
    <submittedName>
        <fullName evidence="1">Uncharacterized protein</fullName>
    </submittedName>
</protein>
<dbReference type="AlphaFoldDB" id="A0A8J7I040"/>
<sequence>MIYASTKIVRIPSLNRQKIQIPANFSGLNNLYKILDTVEKESNYSVGQWATEITPWDNLVEHGRSVFGEHWVFFHIANIASGIKSKSETCKGFSELFDRSVSLCRRARYARLRSGTASYWQKLFQQADDLIDKMFAILLITTWGSKKTLEQFASSIDNYLKNLSLEDWQRLYKSVEESVSITQQSNTRVIIFNVKLLPEILDPRTVTLLSIRSNHPKDLYSRYINDINEYDETDLYVLQHWQDVAIELLGEAQISWQSALNIISKSYMKGVVSERYAYQKFIRIVSTDSLPDDIANKIARQPEHYPGFLVAAAEAKCRNIVASKIVKVGEIARRDKWFST</sequence>
<dbReference type="Proteomes" id="UP000632766">
    <property type="component" value="Unassembled WGS sequence"/>
</dbReference>
<keyword evidence="2" id="KW-1185">Reference proteome</keyword>
<dbReference type="RefSeq" id="WP_198128539.1">
    <property type="nucleotide sequence ID" value="NZ_JAECZC010000102.1"/>
</dbReference>
<dbReference type="EMBL" id="JAECZC010000102">
    <property type="protein sequence ID" value="MBH8566810.1"/>
    <property type="molecule type" value="Genomic_DNA"/>
</dbReference>
<reference evidence="1 2" key="1">
    <citation type="journal article" date="2021" name="Int. J. Syst. Evol. Microbiol.">
        <title>Amazonocrinis nigriterrae gen. nov., sp. nov., Atlanticothrix silvestris gen. nov., sp. nov. and Dendronalium phyllosphericum gen. nov., sp. nov., nostocacean cyanobacteria from Brazilian environments.</title>
        <authorList>
            <person name="Alvarenga D.O."/>
            <person name="Andreote A.P.D."/>
            <person name="Branco L.H.Z."/>
            <person name="Delbaje E."/>
            <person name="Cruz R.B."/>
            <person name="Varani A.M."/>
            <person name="Fiore M.F."/>
        </authorList>
    </citation>
    <scope>NUCLEOTIDE SEQUENCE [LARGE SCALE GENOMIC DNA]</scope>
    <source>
        <strain evidence="1 2">CENA67</strain>
    </source>
</reference>